<accession>A0AAD2HU42</accession>
<evidence type="ECO:0000313" key="2">
    <source>
        <dbReference type="EMBL" id="CAK5281119.1"/>
    </source>
</evidence>
<name>A0AAD2HU42_9AGAR</name>
<keyword evidence="1" id="KW-1133">Transmembrane helix</keyword>
<keyword evidence="1" id="KW-0812">Transmembrane</keyword>
<evidence type="ECO:0000256" key="1">
    <source>
        <dbReference type="SAM" id="Phobius"/>
    </source>
</evidence>
<proteinExistence type="predicted"/>
<sequence>MTLFSSLPPELVAQVCSNADTSDLQALSATTASIRAFARLALLDRHGISLSDIMEGDVQLAVDQYALLPVIAHIAPIRRLTLRPASVYGRRHGSELAAVLQSLESPVLCVDVSNAVAARVFYSARDIADLVVGCVPSGQQSGIVVFAMPMGLYVSRRRVRPLAWRWELSRDWAPWVPETIISVLLFALFCLMAGVVLNVSLLLVGMHDCACGVMWDDRERLAHDLQVQSQKGCLRKRSGFLSTADEVGGLVRIQLLQSSDNGLIPVLIFEDVFCTVLLHHHRTITHQQLSAIRNAVVHVSS</sequence>
<keyword evidence="3" id="KW-1185">Reference proteome</keyword>
<gene>
    <name evidence="2" type="ORF">MYCIT1_LOCUS32013</name>
</gene>
<comment type="caution">
    <text evidence="2">The sequence shown here is derived from an EMBL/GenBank/DDBJ whole genome shotgun (WGS) entry which is preliminary data.</text>
</comment>
<keyword evidence="1" id="KW-0472">Membrane</keyword>
<evidence type="ECO:0008006" key="4">
    <source>
        <dbReference type="Google" id="ProtNLM"/>
    </source>
</evidence>
<evidence type="ECO:0000313" key="3">
    <source>
        <dbReference type="Proteomes" id="UP001295794"/>
    </source>
</evidence>
<feature type="transmembrane region" description="Helical" evidence="1">
    <location>
        <begin position="180"/>
        <end position="204"/>
    </location>
</feature>
<dbReference type="Proteomes" id="UP001295794">
    <property type="component" value="Unassembled WGS sequence"/>
</dbReference>
<reference evidence="2" key="1">
    <citation type="submission" date="2023-11" db="EMBL/GenBank/DDBJ databases">
        <authorList>
            <person name="De Vega J J."/>
            <person name="De Vega J J."/>
        </authorList>
    </citation>
    <scope>NUCLEOTIDE SEQUENCE</scope>
</reference>
<protein>
    <recommendedName>
        <fullName evidence="4">F-box domain-containing protein</fullName>
    </recommendedName>
</protein>
<dbReference type="EMBL" id="CAVNYO010000444">
    <property type="protein sequence ID" value="CAK5281119.1"/>
    <property type="molecule type" value="Genomic_DNA"/>
</dbReference>
<organism evidence="2 3">
    <name type="scientific">Mycena citricolor</name>
    <dbReference type="NCBI Taxonomy" id="2018698"/>
    <lineage>
        <taxon>Eukaryota</taxon>
        <taxon>Fungi</taxon>
        <taxon>Dikarya</taxon>
        <taxon>Basidiomycota</taxon>
        <taxon>Agaricomycotina</taxon>
        <taxon>Agaricomycetes</taxon>
        <taxon>Agaricomycetidae</taxon>
        <taxon>Agaricales</taxon>
        <taxon>Marasmiineae</taxon>
        <taxon>Mycenaceae</taxon>
        <taxon>Mycena</taxon>
    </lineage>
</organism>
<dbReference type="AlphaFoldDB" id="A0AAD2HU42"/>